<gene>
    <name evidence="2" type="ORF">PsAD2_02995</name>
</gene>
<dbReference type="RefSeq" id="WP_068007428.1">
    <property type="nucleotide sequence ID" value="NZ_FOFM01000010.1"/>
</dbReference>
<dbReference type="OrthoDB" id="9811869at2"/>
<dbReference type="PATRIC" id="fig|989403.3.peg.3210"/>
<dbReference type="Pfam" id="PF13391">
    <property type="entry name" value="HNH_2"/>
    <property type="match status" value="1"/>
</dbReference>
<evidence type="ECO:0000313" key="3">
    <source>
        <dbReference type="Proteomes" id="UP000076577"/>
    </source>
</evidence>
<dbReference type="Proteomes" id="UP000076577">
    <property type="component" value="Unassembled WGS sequence"/>
</dbReference>
<dbReference type="STRING" id="989403.SAMN05421798_11087"/>
<evidence type="ECO:0000313" key="2">
    <source>
        <dbReference type="EMBL" id="KZL17659.1"/>
    </source>
</evidence>
<dbReference type="InterPro" id="IPR003615">
    <property type="entry name" value="HNH_nuc"/>
</dbReference>
<reference evidence="2 3" key="1">
    <citation type="journal article" date="2016" name="Front. Microbiol.">
        <title>Comparative Genomic Analysis Reveals a Diverse Repertoire of Genes Involved in Prokaryote-Eukaryote Interactions within the Pseudovibrio Genus.</title>
        <authorList>
            <person name="Romano S."/>
            <person name="Fernandez-Guerra A."/>
            <person name="Reen F.J."/>
            <person name="Glockner F.O."/>
            <person name="Crowley S.P."/>
            <person name="O'Sullivan O."/>
            <person name="Cotter P.D."/>
            <person name="Adams C."/>
            <person name="Dobson A.D."/>
            <person name="O'Gara F."/>
        </authorList>
    </citation>
    <scope>NUCLEOTIDE SEQUENCE [LARGE SCALE GENOMIC DNA]</scope>
    <source>
        <strain evidence="2 3">Ad2</strain>
    </source>
</reference>
<organism evidence="2 3">
    <name type="scientific">Pseudovibrio axinellae</name>
    <dbReference type="NCBI Taxonomy" id="989403"/>
    <lineage>
        <taxon>Bacteria</taxon>
        <taxon>Pseudomonadati</taxon>
        <taxon>Pseudomonadota</taxon>
        <taxon>Alphaproteobacteria</taxon>
        <taxon>Hyphomicrobiales</taxon>
        <taxon>Stappiaceae</taxon>
        <taxon>Pseudovibrio</taxon>
    </lineage>
</organism>
<sequence length="370" mass="42416">MSLYILKPIFWNSKDYKEPSGHKAGSGFPFEEGYGHEEWNNSDLMRFSLDNIPQRAFHTEGIEAATSLENLGNTVVFMYACHDGRQDLVGVAGSATHRLEERERRKITGNFDFRAMRQQAWAEPLVREKYKNNETEFNKSFKKGETWIPNWHCPEDHFLWLSEPVTLSAPNITGKSRLIPRFTSHTVIPEEVAKSILHQIPFDQRKPAWKKIDELVGGLTSSLEQDVYAIANDKLISNTDRQQLQLARVGQGNFRSKLDGYWQNGCAVTDCQRREVLRASHIKPWRSSTNEERLDVENGLLLTANFDALFDRGLISFSDTGEMLISASLTESERNLLQLGSALRKRPSSAQRKFLAFHRQEIFCKTNGEY</sequence>
<feature type="domain" description="HNH nuclease" evidence="1">
    <location>
        <begin position="266"/>
        <end position="317"/>
    </location>
</feature>
<protein>
    <recommendedName>
        <fullName evidence="1">HNH nuclease domain-containing protein</fullName>
    </recommendedName>
</protein>
<comment type="caution">
    <text evidence="2">The sequence shown here is derived from an EMBL/GenBank/DDBJ whole genome shotgun (WGS) entry which is preliminary data.</text>
</comment>
<name>A0A165XFJ0_9HYPH</name>
<evidence type="ECO:0000259" key="1">
    <source>
        <dbReference type="Pfam" id="PF13391"/>
    </source>
</evidence>
<proteinExistence type="predicted"/>
<dbReference type="EMBL" id="LMCB01000030">
    <property type="protein sequence ID" value="KZL17659.1"/>
    <property type="molecule type" value="Genomic_DNA"/>
</dbReference>
<accession>A0A165XFJ0</accession>
<dbReference type="AlphaFoldDB" id="A0A165XFJ0"/>
<keyword evidence="3" id="KW-1185">Reference proteome</keyword>